<sequence length="173" mass="20563">MKVRSLLPEDQHLLVKWLSDPKVLQYYEGRDNPFNLQKVERSFYYQEKGVVKCLVEFEGKKIGYIQFYKVNSVTSEITDYSEEENVYGIDQFIGETDYWNKGIGTMLISSMVDYLMEQKQAGRIIMDPHVSNTRALRCYEKCGFKKVRILPKHEWHEGEYRDCWLIEYTKSSI</sequence>
<name>A0A927HC46_9BACI</name>
<dbReference type="InterPro" id="IPR000182">
    <property type="entry name" value="GNAT_dom"/>
</dbReference>
<dbReference type="SUPFAM" id="SSF55729">
    <property type="entry name" value="Acyl-CoA N-acyltransferases (Nat)"/>
    <property type="match status" value="1"/>
</dbReference>
<evidence type="ECO:0000313" key="3">
    <source>
        <dbReference type="EMBL" id="MBD3109191.1"/>
    </source>
</evidence>
<reference evidence="3" key="1">
    <citation type="submission" date="2020-09" db="EMBL/GenBank/DDBJ databases">
        <title>Bacillus faecalis sp. nov., a moderately halophilic bacterium isolated from cow faeces.</title>
        <authorList>
            <person name="Jiang L."/>
            <person name="Lee J."/>
        </authorList>
    </citation>
    <scope>NUCLEOTIDE SEQUENCE</scope>
    <source>
        <strain evidence="3">AGMB 02131</strain>
    </source>
</reference>
<dbReference type="CDD" id="cd04301">
    <property type="entry name" value="NAT_SF"/>
    <property type="match status" value="1"/>
</dbReference>
<organism evidence="3 4">
    <name type="scientific">Peribacillus faecalis</name>
    <dbReference type="NCBI Taxonomy" id="2772559"/>
    <lineage>
        <taxon>Bacteria</taxon>
        <taxon>Bacillati</taxon>
        <taxon>Bacillota</taxon>
        <taxon>Bacilli</taxon>
        <taxon>Bacillales</taxon>
        <taxon>Bacillaceae</taxon>
        <taxon>Peribacillus</taxon>
    </lineage>
</organism>
<dbReference type="PROSITE" id="PS51186">
    <property type="entry name" value="GNAT"/>
    <property type="match status" value="1"/>
</dbReference>
<evidence type="ECO:0000259" key="2">
    <source>
        <dbReference type="PROSITE" id="PS51186"/>
    </source>
</evidence>
<dbReference type="Gene3D" id="3.40.630.30">
    <property type="match status" value="1"/>
</dbReference>
<dbReference type="PANTHER" id="PTHR31438">
    <property type="entry name" value="LYSINE N-ACYLTRANSFERASE C17G9.06C-RELATED"/>
    <property type="match status" value="1"/>
</dbReference>
<dbReference type="EMBL" id="JACXSI010000029">
    <property type="protein sequence ID" value="MBD3109191.1"/>
    <property type="molecule type" value="Genomic_DNA"/>
</dbReference>
<keyword evidence="4" id="KW-1185">Reference proteome</keyword>
<keyword evidence="1" id="KW-0046">Antibiotic resistance</keyword>
<gene>
    <name evidence="3" type="ORF">IEO70_12615</name>
</gene>
<evidence type="ECO:0000313" key="4">
    <source>
        <dbReference type="Proteomes" id="UP000602076"/>
    </source>
</evidence>
<dbReference type="Pfam" id="PF13523">
    <property type="entry name" value="Acetyltransf_8"/>
    <property type="match status" value="1"/>
</dbReference>
<accession>A0A927HC46</accession>
<feature type="domain" description="N-acetyltransferase" evidence="2">
    <location>
        <begin position="1"/>
        <end position="167"/>
    </location>
</feature>
<dbReference type="GO" id="GO:0016410">
    <property type="term" value="F:N-acyltransferase activity"/>
    <property type="evidence" value="ECO:0007669"/>
    <property type="project" value="TreeGrafter"/>
</dbReference>
<proteinExistence type="predicted"/>
<dbReference type="InterPro" id="IPR016181">
    <property type="entry name" value="Acyl_CoA_acyltransferase"/>
</dbReference>
<evidence type="ECO:0000256" key="1">
    <source>
        <dbReference type="ARBA" id="ARBA00023251"/>
    </source>
</evidence>
<dbReference type="GO" id="GO:0046677">
    <property type="term" value="P:response to antibiotic"/>
    <property type="evidence" value="ECO:0007669"/>
    <property type="project" value="UniProtKB-KW"/>
</dbReference>
<protein>
    <submittedName>
        <fullName evidence="3">Acetyltransferase</fullName>
    </submittedName>
</protein>
<comment type="caution">
    <text evidence="3">The sequence shown here is derived from an EMBL/GenBank/DDBJ whole genome shotgun (WGS) entry which is preliminary data.</text>
</comment>
<dbReference type="PANTHER" id="PTHR31438:SF1">
    <property type="entry name" value="LYSINE N-ACYLTRANSFERASE C17G9.06C-RELATED"/>
    <property type="match status" value="1"/>
</dbReference>
<dbReference type="Proteomes" id="UP000602076">
    <property type="component" value="Unassembled WGS sequence"/>
</dbReference>
<dbReference type="AlphaFoldDB" id="A0A927HC46"/>